<dbReference type="Proteomes" id="UP000032568">
    <property type="component" value="Chromosome pTact"/>
</dbReference>
<keyword evidence="3" id="KW-1185">Reference proteome</keyword>
<accession>A0AAF0C6I6</accession>
<sequence length="117" mass="12513">MTEIFNTLSFICLLLGSLCNLIVGLGLFRFPDFYSRMHATGITDSLGTAFILVGLMLQSGWDVSLTKLILILVFILLTGPTITYSLANAAKQEGLAAKLTKAAETAESNNGEASSNH</sequence>
<feature type="transmembrane region" description="Helical" evidence="1">
    <location>
        <begin position="42"/>
        <end position="61"/>
    </location>
</feature>
<reference evidence="2 3" key="2">
    <citation type="journal article" date="2022" name="Mar. Drugs">
        <title>Bioassay-Guided Fractionation Leads to the Detection of Cholic Acid Generated by the Rare Thalassomonas sp.</title>
        <authorList>
            <person name="Pheiffer F."/>
            <person name="Schneider Y.K."/>
            <person name="Hansen E.H."/>
            <person name="Andersen J.H."/>
            <person name="Isaksson J."/>
            <person name="Busche T."/>
            <person name="R C."/>
            <person name="Kalinowski J."/>
            <person name="Zyl L.V."/>
            <person name="Trindade M."/>
        </authorList>
    </citation>
    <scope>NUCLEOTIDE SEQUENCE [LARGE SCALE GENOMIC DNA]</scope>
    <source>
        <strain evidence="2 3">A5K-106</strain>
    </source>
</reference>
<keyword evidence="1" id="KW-1133">Transmembrane helix</keyword>
<dbReference type="GO" id="GO:0015385">
    <property type="term" value="F:sodium:proton antiporter activity"/>
    <property type="evidence" value="ECO:0007669"/>
    <property type="project" value="TreeGrafter"/>
</dbReference>
<feature type="transmembrane region" description="Helical" evidence="1">
    <location>
        <begin position="6"/>
        <end position="30"/>
    </location>
</feature>
<evidence type="ECO:0000313" key="3">
    <source>
        <dbReference type="Proteomes" id="UP000032568"/>
    </source>
</evidence>
<evidence type="ECO:0000313" key="2">
    <source>
        <dbReference type="EMBL" id="WDE02668.1"/>
    </source>
</evidence>
<keyword evidence="1" id="KW-0472">Membrane</keyword>
<evidence type="ECO:0000256" key="1">
    <source>
        <dbReference type="SAM" id="Phobius"/>
    </source>
</evidence>
<dbReference type="AlphaFoldDB" id="A0AAF0C6I6"/>
<dbReference type="NCBIfam" id="TIGR01300">
    <property type="entry name" value="CPA3_mnhG_phaG"/>
    <property type="match status" value="1"/>
</dbReference>
<feature type="transmembrane region" description="Helical" evidence="1">
    <location>
        <begin position="67"/>
        <end position="87"/>
    </location>
</feature>
<gene>
    <name evidence="2" type="ORF">SG35_030150</name>
</gene>
<dbReference type="InterPro" id="IPR005133">
    <property type="entry name" value="PhaG_MnhG_YufB"/>
</dbReference>
<reference evidence="2 3" key="1">
    <citation type="journal article" date="2015" name="Genome Announc.">
        <title>Draft Genome Sequences of Marine Isolates of Thalassomonas viridans and Thalassomonas actiniarum.</title>
        <authorList>
            <person name="Olonade I."/>
            <person name="van Zyl L.J."/>
            <person name="Trindade M."/>
        </authorList>
    </citation>
    <scope>NUCLEOTIDE SEQUENCE [LARGE SCALE GENOMIC DNA]</scope>
    <source>
        <strain evidence="2 3">A5K-106</strain>
    </source>
</reference>
<dbReference type="KEGG" id="tact:SG35_030150"/>
<dbReference type="Pfam" id="PF03334">
    <property type="entry name" value="PhaG_MnhG_YufB"/>
    <property type="match status" value="1"/>
</dbReference>
<organism evidence="2 3">
    <name type="scientific">Thalassomonas actiniarum</name>
    <dbReference type="NCBI Taxonomy" id="485447"/>
    <lineage>
        <taxon>Bacteria</taxon>
        <taxon>Pseudomonadati</taxon>
        <taxon>Pseudomonadota</taxon>
        <taxon>Gammaproteobacteria</taxon>
        <taxon>Alteromonadales</taxon>
        <taxon>Colwelliaceae</taxon>
        <taxon>Thalassomonas</taxon>
    </lineage>
</organism>
<dbReference type="PANTHER" id="PTHR34703">
    <property type="entry name" value="ANTIPORTER SUBUNIT MNHG2-RELATED"/>
    <property type="match status" value="1"/>
</dbReference>
<protein>
    <submittedName>
        <fullName evidence="2">Monovalent cation/H(+) antiporter subunit G</fullName>
    </submittedName>
</protein>
<dbReference type="EMBL" id="CP059736">
    <property type="protein sequence ID" value="WDE02668.1"/>
    <property type="molecule type" value="Genomic_DNA"/>
</dbReference>
<dbReference type="RefSeq" id="WP_044835644.1">
    <property type="nucleotide sequence ID" value="NZ_CP059736.1"/>
</dbReference>
<keyword evidence="1" id="KW-0812">Transmembrane</keyword>
<name>A0AAF0C6I6_9GAMM</name>
<dbReference type="PANTHER" id="PTHR34703:SF1">
    <property type="entry name" value="ANTIPORTER SUBUNIT MNHG2-RELATED"/>
    <property type="match status" value="1"/>
</dbReference>
<proteinExistence type="predicted"/>